<dbReference type="KEGG" id="kan:IMCC3317_46570"/>
<dbReference type="InterPro" id="IPR005181">
    <property type="entry name" value="SASA"/>
</dbReference>
<dbReference type="EMBL" id="CP019288">
    <property type="protein sequence ID" value="QHI39252.1"/>
    <property type="molecule type" value="Genomic_DNA"/>
</dbReference>
<dbReference type="PANTHER" id="PTHR31988:SF19">
    <property type="entry name" value="9-O-ACETYL-N-ACETYLNEURAMINIC ACID DEACETYLASE-RELATED"/>
    <property type="match status" value="1"/>
</dbReference>
<evidence type="ECO:0000256" key="1">
    <source>
        <dbReference type="ARBA" id="ARBA00022801"/>
    </source>
</evidence>
<accession>A0A7L4ZRK7</accession>
<evidence type="ECO:0000313" key="4">
    <source>
        <dbReference type="Proteomes" id="UP000464657"/>
    </source>
</evidence>
<reference evidence="3 4" key="1">
    <citation type="journal article" date="2013" name="Int. J. Syst. Evol. Microbiol.">
        <title>Kordia antarctica sp. nov., isolated from Antarctic seawater.</title>
        <authorList>
            <person name="Baek K."/>
            <person name="Choi A."/>
            <person name="Kang I."/>
            <person name="Lee K."/>
            <person name="Cho J.C."/>
        </authorList>
    </citation>
    <scope>NUCLEOTIDE SEQUENCE [LARGE SCALE GENOMIC DNA]</scope>
    <source>
        <strain evidence="3 4">IMCC3317</strain>
    </source>
</reference>
<organism evidence="3 4">
    <name type="scientific">Kordia antarctica</name>
    <dbReference type="NCBI Taxonomy" id="1218801"/>
    <lineage>
        <taxon>Bacteria</taxon>
        <taxon>Pseudomonadati</taxon>
        <taxon>Bacteroidota</taxon>
        <taxon>Flavobacteriia</taxon>
        <taxon>Flavobacteriales</taxon>
        <taxon>Flavobacteriaceae</taxon>
        <taxon>Kordia</taxon>
    </lineage>
</organism>
<dbReference type="RefSeq" id="WP_160131742.1">
    <property type="nucleotide sequence ID" value="NZ_CP019288.1"/>
</dbReference>
<dbReference type="AlphaFoldDB" id="A0A7L4ZRK7"/>
<keyword evidence="1" id="KW-0378">Hydrolase</keyword>
<dbReference type="InterPro" id="IPR036514">
    <property type="entry name" value="SGNH_hydro_sf"/>
</dbReference>
<dbReference type="Gene3D" id="3.40.50.1110">
    <property type="entry name" value="SGNH hydrolase"/>
    <property type="match status" value="1"/>
</dbReference>
<dbReference type="Proteomes" id="UP000464657">
    <property type="component" value="Chromosome"/>
</dbReference>
<dbReference type="Pfam" id="PF03629">
    <property type="entry name" value="SASA"/>
    <property type="match status" value="1"/>
</dbReference>
<evidence type="ECO:0000313" key="3">
    <source>
        <dbReference type="EMBL" id="QHI39252.1"/>
    </source>
</evidence>
<proteinExistence type="predicted"/>
<name>A0A7L4ZRK7_9FLAO</name>
<feature type="domain" description="Sialate O-acetylesterase" evidence="2">
    <location>
        <begin position="33"/>
        <end position="295"/>
    </location>
</feature>
<dbReference type="SUPFAM" id="SSF52266">
    <property type="entry name" value="SGNH hydrolase"/>
    <property type="match status" value="1"/>
</dbReference>
<gene>
    <name evidence="3" type="ORF">IMCC3317_46570</name>
</gene>
<sequence>MKSFKAIFALLFICISCKNDTTVKTEVDSIKDVQIVLLAGQSNMAGAGNFDELDASEIKRIEKISSRVSLSYNGKPSKPLSYYDNKPSEKYGFLKRFGPEIFIGLTLAENNPDQHYVLIKRSQGGTALYGAWNPNWTAEKAKAVEKPKKQNVQLYATHIEDIRTNLKSLEAQNKTYKIIGLAWMQGENDAAKEISATTYEANLKTLIKSYRDEFNVEDMPFVIGQINSRYGKFKVKGPAMVRQAMEDVANSDENAAIIKTTTNTTWNDYPKHSDNVHYNAEGLKRLGIAFGEKLIALNMKPVQ</sequence>
<keyword evidence="4" id="KW-1185">Reference proteome</keyword>
<protein>
    <recommendedName>
        <fullName evidence="2">Sialate O-acetylesterase domain-containing protein</fullName>
    </recommendedName>
</protein>
<dbReference type="InterPro" id="IPR052940">
    <property type="entry name" value="Carb_Esterase_6"/>
</dbReference>
<dbReference type="PANTHER" id="PTHR31988">
    <property type="entry name" value="ESTERASE, PUTATIVE (DUF303)-RELATED"/>
    <property type="match status" value="1"/>
</dbReference>
<dbReference type="OrthoDB" id="9795554at2"/>
<dbReference type="GO" id="GO:0016788">
    <property type="term" value="F:hydrolase activity, acting on ester bonds"/>
    <property type="evidence" value="ECO:0007669"/>
    <property type="project" value="UniProtKB-ARBA"/>
</dbReference>
<evidence type="ECO:0000259" key="2">
    <source>
        <dbReference type="Pfam" id="PF03629"/>
    </source>
</evidence>